<accession>A0A6B3LAK5</accession>
<sequence length="231" mass="25884">MMIERFLLVPAVCAAAAVALVACGVKKTETVELNPDELEVQAPALDEITLVLKEDGKFYQEGRKKPFGGVDVEERIEVDADGNEKRFVIETPYRSGVIDGVKRTYFSGGSVREERHYKKGKPLHVVGYYSDGSKKLERLLNDQDVAEGPSKRWHRNGTLANEGSYDAHEEHHGIWKEYAEDGSLCGQYEWEHGKLKRIIFETDTQRGRRLVHYGEVEGANNTPPAAGVAPR</sequence>
<keyword evidence="2" id="KW-1185">Reference proteome</keyword>
<protein>
    <recommendedName>
        <fullName evidence="3">MORN repeat variant</fullName>
    </recommendedName>
</protein>
<organism evidence="1 2">
    <name type="scientific">Sulfuriroseicoccus oceanibius</name>
    <dbReference type="NCBI Taxonomy" id="2707525"/>
    <lineage>
        <taxon>Bacteria</taxon>
        <taxon>Pseudomonadati</taxon>
        <taxon>Verrucomicrobiota</taxon>
        <taxon>Verrucomicrobiia</taxon>
        <taxon>Verrucomicrobiales</taxon>
        <taxon>Verrucomicrobiaceae</taxon>
        <taxon>Sulfuriroseicoccus</taxon>
    </lineage>
</organism>
<gene>
    <name evidence="1" type="ORF">G3M56_002810</name>
</gene>
<evidence type="ECO:0000313" key="2">
    <source>
        <dbReference type="Proteomes" id="UP000475117"/>
    </source>
</evidence>
<reference evidence="1 2" key="1">
    <citation type="submission" date="2020-12" db="EMBL/GenBank/DDBJ databases">
        <title>Sulforoseuscoccus oceanibium gen. nov., sp. nov., a representative of the phylum Verrucomicrobia with special cytoplasmic membrane, and proposal of Sulforoseuscoccusaceae fam. nov.</title>
        <authorList>
            <person name="Xi F."/>
        </authorList>
    </citation>
    <scope>NUCLEOTIDE SEQUENCE [LARGE SCALE GENOMIC DNA]</scope>
    <source>
        <strain evidence="1 2">T37</strain>
    </source>
</reference>
<dbReference type="Pfam" id="PF07661">
    <property type="entry name" value="MORN_2"/>
    <property type="match status" value="3"/>
</dbReference>
<dbReference type="SUPFAM" id="SSF82185">
    <property type="entry name" value="Histone H3 K4-specific methyltransferase SET7/9 N-terminal domain"/>
    <property type="match status" value="1"/>
</dbReference>
<evidence type="ECO:0000313" key="1">
    <source>
        <dbReference type="EMBL" id="QQL45538.1"/>
    </source>
</evidence>
<dbReference type="KEGG" id="soa:G3M56_002810"/>
<dbReference type="EMBL" id="CP066776">
    <property type="protein sequence ID" value="QQL45538.1"/>
    <property type="molecule type" value="Genomic_DNA"/>
</dbReference>
<dbReference type="AlphaFoldDB" id="A0A6B3LAK5"/>
<dbReference type="InterPro" id="IPR011652">
    <property type="entry name" value="MORN_2"/>
</dbReference>
<dbReference type="PROSITE" id="PS51257">
    <property type="entry name" value="PROKAR_LIPOPROTEIN"/>
    <property type="match status" value="1"/>
</dbReference>
<name>A0A6B3LAK5_9BACT</name>
<evidence type="ECO:0008006" key="3">
    <source>
        <dbReference type="Google" id="ProtNLM"/>
    </source>
</evidence>
<proteinExistence type="predicted"/>
<dbReference type="Gene3D" id="3.90.930.1">
    <property type="match status" value="1"/>
</dbReference>
<dbReference type="RefSeq" id="WP_164363129.1">
    <property type="nucleotide sequence ID" value="NZ_CP066776.1"/>
</dbReference>
<dbReference type="Proteomes" id="UP000475117">
    <property type="component" value="Chromosome"/>
</dbReference>